<evidence type="ECO:0000313" key="2">
    <source>
        <dbReference type="Proteomes" id="UP000033618"/>
    </source>
</evidence>
<dbReference type="AlphaFoldDB" id="A0A0F5JZU1"/>
<keyword evidence="2" id="KW-1185">Reference proteome</keyword>
<proteinExistence type="predicted"/>
<name>A0A0F5JZU1_9BURK</name>
<sequence length="307" mass="34236">MSTMTQSRVQALIDTIQERIAGVERITDLDARHNAIFDVVPTLKAEAEQALADDPDALKEAMDALRDAFDRFKHANAIPRLPYSSDVDARYPYRDALGQPVHIAVLWDATSKVMEPISSHASNTLRIEDLYPYVDPRIDNHTRGQAYENMLYSRKIVAADLRDEREYDLIGQRGVFAARRIQAGECLGVYGGRLMSAAMFFCCVDDTFVLDAAAGASVTFVDGENILAMANTSLAYNADGKAVCQADDRGYNMEARTFHASSYCGRQFSIRAFFASQAIASGTELRWNYRYSPDMVRHVFGRADDRG</sequence>
<organism evidence="1 2">
    <name type="scientific">Robbsia andropogonis</name>
    <dbReference type="NCBI Taxonomy" id="28092"/>
    <lineage>
        <taxon>Bacteria</taxon>
        <taxon>Pseudomonadati</taxon>
        <taxon>Pseudomonadota</taxon>
        <taxon>Betaproteobacteria</taxon>
        <taxon>Burkholderiales</taxon>
        <taxon>Burkholderiaceae</taxon>
        <taxon>Robbsia</taxon>
    </lineage>
</organism>
<gene>
    <name evidence="1" type="ORF">WM40_12300</name>
</gene>
<comment type="caution">
    <text evidence="1">The sequence shown here is derived from an EMBL/GenBank/DDBJ whole genome shotgun (WGS) entry which is preliminary data.</text>
</comment>
<dbReference type="PATRIC" id="fig|28092.6.peg.2890"/>
<dbReference type="Gene3D" id="2.170.270.10">
    <property type="entry name" value="SET domain"/>
    <property type="match status" value="1"/>
</dbReference>
<evidence type="ECO:0008006" key="3">
    <source>
        <dbReference type="Google" id="ProtNLM"/>
    </source>
</evidence>
<dbReference type="InterPro" id="IPR046341">
    <property type="entry name" value="SET_dom_sf"/>
</dbReference>
<dbReference type="RefSeq" id="WP_024903165.1">
    <property type="nucleotide sequence ID" value="NZ_CADFGU010000007.1"/>
</dbReference>
<protein>
    <recommendedName>
        <fullName evidence="3">Type III effector protein</fullName>
    </recommendedName>
</protein>
<accession>A0A0F5JZU1</accession>
<dbReference type="OrthoDB" id="1467561at2"/>
<reference evidence="1 2" key="1">
    <citation type="submission" date="2015-03" db="EMBL/GenBank/DDBJ databases">
        <title>Draft Genome Sequence of Burkholderia andropogonis type strain ICMP2807, isolated from Sorghum bicolor.</title>
        <authorList>
            <person name="Lopes-Santos L."/>
            <person name="Castro D.B."/>
            <person name="Ottoboni L.M."/>
            <person name="Park D."/>
            <person name="Weirc B.S."/>
            <person name="Destefano S.A."/>
        </authorList>
    </citation>
    <scope>NUCLEOTIDE SEQUENCE [LARGE SCALE GENOMIC DNA]</scope>
    <source>
        <strain evidence="1 2">ICMP2807</strain>
    </source>
</reference>
<dbReference type="Proteomes" id="UP000033618">
    <property type="component" value="Unassembled WGS sequence"/>
</dbReference>
<dbReference type="SUPFAM" id="SSF82199">
    <property type="entry name" value="SET domain"/>
    <property type="match status" value="1"/>
</dbReference>
<evidence type="ECO:0000313" key="1">
    <source>
        <dbReference type="EMBL" id="KKB63348.1"/>
    </source>
</evidence>
<dbReference type="EMBL" id="LAQU01000011">
    <property type="protein sequence ID" value="KKB63348.1"/>
    <property type="molecule type" value="Genomic_DNA"/>
</dbReference>